<dbReference type="AlphaFoldDB" id="A0AAN6XK63"/>
<reference evidence="2" key="2">
    <citation type="submission" date="2023-05" db="EMBL/GenBank/DDBJ databases">
        <authorList>
            <consortium name="Lawrence Berkeley National Laboratory"/>
            <person name="Steindorff A."/>
            <person name="Hensen N."/>
            <person name="Bonometti L."/>
            <person name="Westerberg I."/>
            <person name="Brannstrom I.O."/>
            <person name="Guillou S."/>
            <person name="Cros-Aarteil S."/>
            <person name="Calhoun S."/>
            <person name="Haridas S."/>
            <person name="Kuo A."/>
            <person name="Mondo S."/>
            <person name="Pangilinan J."/>
            <person name="Riley R."/>
            <person name="Labutti K."/>
            <person name="Andreopoulos B."/>
            <person name="Lipzen A."/>
            <person name="Chen C."/>
            <person name="Yanf M."/>
            <person name="Daum C."/>
            <person name="Ng V."/>
            <person name="Clum A."/>
            <person name="Ohm R."/>
            <person name="Martin F."/>
            <person name="Silar P."/>
            <person name="Natvig D."/>
            <person name="Lalanne C."/>
            <person name="Gautier V."/>
            <person name="Ament-Velasquez S.L."/>
            <person name="Kruys A."/>
            <person name="Hutchinson M.I."/>
            <person name="Powell A.J."/>
            <person name="Barry K."/>
            <person name="Miller A.N."/>
            <person name="Grigoriev I.V."/>
            <person name="Debuchy R."/>
            <person name="Gladieux P."/>
            <person name="Thoren M.H."/>
            <person name="Johannesson H."/>
        </authorList>
    </citation>
    <scope>NUCLEOTIDE SEQUENCE</scope>
    <source>
        <strain evidence="2">CBS 315.58</strain>
    </source>
</reference>
<name>A0AAN6XK63_9PEZI</name>
<keyword evidence="1" id="KW-0812">Transmembrane</keyword>
<keyword evidence="1" id="KW-0472">Membrane</keyword>
<accession>A0AAN6XK63</accession>
<dbReference type="Proteomes" id="UP001303160">
    <property type="component" value="Unassembled WGS sequence"/>
</dbReference>
<reference evidence="2" key="1">
    <citation type="journal article" date="2023" name="Mol. Phylogenet. Evol.">
        <title>Genome-scale phylogeny and comparative genomics of the fungal order Sordariales.</title>
        <authorList>
            <person name="Hensen N."/>
            <person name="Bonometti L."/>
            <person name="Westerberg I."/>
            <person name="Brannstrom I.O."/>
            <person name="Guillou S."/>
            <person name="Cros-Aarteil S."/>
            <person name="Calhoun S."/>
            <person name="Haridas S."/>
            <person name="Kuo A."/>
            <person name="Mondo S."/>
            <person name="Pangilinan J."/>
            <person name="Riley R."/>
            <person name="LaButti K."/>
            <person name="Andreopoulos B."/>
            <person name="Lipzen A."/>
            <person name="Chen C."/>
            <person name="Yan M."/>
            <person name="Daum C."/>
            <person name="Ng V."/>
            <person name="Clum A."/>
            <person name="Steindorff A."/>
            <person name="Ohm R.A."/>
            <person name="Martin F."/>
            <person name="Silar P."/>
            <person name="Natvig D.O."/>
            <person name="Lalanne C."/>
            <person name="Gautier V."/>
            <person name="Ament-Velasquez S.L."/>
            <person name="Kruys A."/>
            <person name="Hutchinson M.I."/>
            <person name="Powell A.J."/>
            <person name="Barry K."/>
            <person name="Miller A.N."/>
            <person name="Grigoriev I.V."/>
            <person name="Debuchy R."/>
            <person name="Gladieux P."/>
            <person name="Hiltunen Thoren M."/>
            <person name="Johannesson H."/>
        </authorList>
    </citation>
    <scope>NUCLEOTIDE SEQUENCE</scope>
    <source>
        <strain evidence="2">CBS 315.58</strain>
    </source>
</reference>
<keyword evidence="3" id="KW-1185">Reference proteome</keyword>
<dbReference type="EMBL" id="MU863903">
    <property type="protein sequence ID" value="KAK4201821.1"/>
    <property type="molecule type" value="Genomic_DNA"/>
</dbReference>
<proteinExistence type="predicted"/>
<evidence type="ECO:0000313" key="3">
    <source>
        <dbReference type="Proteomes" id="UP001303160"/>
    </source>
</evidence>
<comment type="caution">
    <text evidence="2">The sequence shown here is derived from an EMBL/GenBank/DDBJ whole genome shotgun (WGS) entry which is preliminary data.</text>
</comment>
<protein>
    <recommendedName>
        <fullName evidence="4">Transmembrane protein</fullName>
    </recommendedName>
</protein>
<organism evidence="2 3">
    <name type="scientific">Triangularia verruculosa</name>
    <dbReference type="NCBI Taxonomy" id="2587418"/>
    <lineage>
        <taxon>Eukaryota</taxon>
        <taxon>Fungi</taxon>
        <taxon>Dikarya</taxon>
        <taxon>Ascomycota</taxon>
        <taxon>Pezizomycotina</taxon>
        <taxon>Sordariomycetes</taxon>
        <taxon>Sordariomycetidae</taxon>
        <taxon>Sordariales</taxon>
        <taxon>Podosporaceae</taxon>
        <taxon>Triangularia</taxon>
    </lineage>
</organism>
<gene>
    <name evidence="2" type="ORF">QBC40DRAFT_277613</name>
</gene>
<evidence type="ECO:0000313" key="2">
    <source>
        <dbReference type="EMBL" id="KAK4201821.1"/>
    </source>
</evidence>
<sequence length="76" mass="8939">MPNDHDGKHSESLYGLVFSSVSCVCCVVFVWWHLMCMWWLNGYLLNVMGRCLMRSVSFAIRIALWVGKRRGRERRS</sequence>
<evidence type="ECO:0000256" key="1">
    <source>
        <dbReference type="SAM" id="Phobius"/>
    </source>
</evidence>
<feature type="transmembrane region" description="Helical" evidence="1">
    <location>
        <begin position="47"/>
        <end position="66"/>
    </location>
</feature>
<keyword evidence="1" id="KW-1133">Transmembrane helix</keyword>
<evidence type="ECO:0008006" key="4">
    <source>
        <dbReference type="Google" id="ProtNLM"/>
    </source>
</evidence>
<feature type="transmembrane region" description="Helical" evidence="1">
    <location>
        <begin position="12"/>
        <end position="35"/>
    </location>
</feature>